<dbReference type="AlphaFoldDB" id="A0A8J2KZY3"/>
<reference evidence="1" key="1">
    <citation type="submission" date="2021-06" db="EMBL/GenBank/DDBJ databases">
        <authorList>
            <person name="Hodson N. C."/>
            <person name="Mongue J. A."/>
            <person name="Jaron S. K."/>
        </authorList>
    </citation>
    <scope>NUCLEOTIDE SEQUENCE</scope>
</reference>
<dbReference type="Proteomes" id="UP000708208">
    <property type="component" value="Unassembled WGS sequence"/>
</dbReference>
<feature type="non-terminal residue" evidence="1">
    <location>
        <position position="1"/>
    </location>
</feature>
<gene>
    <name evidence="1" type="ORF">AFUS01_LOCUS32789</name>
</gene>
<dbReference type="EMBL" id="CAJVCH010526600">
    <property type="protein sequence ID" value="CAG7822520.1"/>
    <property type="molecule type" value="Genomic_DNA"/>
</dbReference>
<comment type="caution">
    <text evidence="1">The sequence shown here is derived from an EMBL/GenBank/DDBJ whole genome shotgun (WGS) entry which is preliminary data.</text>
</comment>
<keyword evidence="2" id="KW-1185">Reference proteome</keyword>
<protein>
    <submittedName>
        <fullName evidence="1">Uncharacterized protein</fullName>
    </submittedName>
</protein>
<accession>A0A8J2KZY3</accession>
<evidence type="ECO:0000313" key="1">
    <source>
        <dbReference type="EMBL" id="CAG7822520.1"/>
    </source>
</evidence>
<name>A0A8J2KZY3_9HEXA</name>
<evidence type="ECO:0000313" key="2">
    <source>
        <dbReference type="Proteomes" id="UP000708208"/>
    </source>
</evidence>
<sequence length="253" mass="28324">DVKTSCTIKLTNSLDFVLSDPQYHFWFGSKNSGPPKVDGSFSEVFHFKGDSISYVSTDQTLNDKLLEISPAPDVWFPKKHSEVPLERFVTHGNLLLRGHMSNGPRSIFSCVVEIVNCLSVPLSSPNNWYCNSEENNRLPLEILALHRESFFASGETNFEAMFSYEIISSDLALVIALKVGSGGKSFAAAFVPIPAVTEKKELDALMGKNQWKTHEYKTNANANEGMQCLQMSSIESSRKFKSTSYFEVKMDRN</sequence>
<organism evidence="1 2">
    <name type="scientific">Allacma fusca</name>
    <dbReference type="NCBI Taxonomy" id="39272"/>
    <lineage>
        <taxon>Eukaryota</taxon>
        <taxon>Metazoa</taxon>
        <taxon>Ecdysozoa</taxon>
        <taxon>Arthropoda</taxon>
        <taxon>Hexapoda</taxon>
        <taxon>Collembola</taxon>
        <taxon>Symphypleona</taxon>
        <taxon>Sminthuridae</taxon>
        <taxon>Allacma</taxon>
    </lineage>
</organism>
<proteinExistence type="predicted"/>